<dbReference type="PANTHER" id="PTHR46026">
    <property type="entry name" value="RHO-TYPE GUANINE NUCLEOTIDE EXCHANGE FACTOR, ISOFORM F"/>
    <property type="match status" value="1"/>
</dbReference>
<dbReference type="InterPro" id="IPR001452">
    <property type="entry name" value="SH3_domain"/>
</dbReference>
<dbReference type="GO" id="GO:0005085">
    <property type="term" value="F:guanyl-nucleotide exchange factor activity"/>
    <property type="evidence" value="ECO:0007669"/>
    <property type="project" value="InterPro"/>
</dbReference>
<dbReference type="Pfam" id="PF00621">
    <property type="entry name" value="RhoGEF"/>
    <property type="match status" value="1"/>
</dbReference>
<name>A0A8T0FGA1_ARGBR</name>
<dbReference type="PRINTS" id="PR01887">
    <property type="entry name" value="SPECTRNALPHA"/>
</dbReference>
<dbReference type="EMBL" id="JABXBU010000012">
    <property type="protein sequence ID" value="KAF8789425.1"/>
    <property type="molecule type" value="Genomic_DNA"/>
</dbReference>
<evidence type="ECO:0000256" key="2">
    <source>
        <dbReference type="PROSITE-ProRule" id="PRU00192"/>
    </source>
</evidence>
<dbReference type="Pfam" id="PF14604">
    <property type="entry name" value="SH3_9"/>
    <property type="match status" value="1"/>
</dbReference>
<reference evidence="5" key="1">
    <citation type="journal article" date="2020" name="bioRxiv">
        <title>Chromosome-level reference genome of the European wasp spider Argiope bruennichi: a resource for studies on range expansion and evolutionary adaptation.</title>
        <authorList>
            <person name="Sheffer M.M."/>
            <person name="Hoppe A."/>
            <person name="Krehenwinkel H."/>
            <person name="Uhl G."/>
            <person name="Kuss A.W."/>
            <person name="Jensen L."/>
            <person name="Jensen C."/>
            <person name="Gillespie R.G."/>
            <person name="Hoff K.J."/>
            <person name="Prost S."/>
        </authorList>
    </citation>
    <scope>NUCLEOTIDE SEQUENCE</scope>
</reference>
<dbReference type="Gene3D" id="2.30.30.40">
    <property type="entry name" value="SH3 Domains"/>
    <property type="match status" value="1"/>
</dbReference>
<evidence type="ECO:0000259" key="3">
    <source>
        <dbReference type="PROSITE" id="PS50002"/>
    </source>
</evidence>
<comment type="caution">
    <text evidence="5">The sequence shown here is derived from an EMBL/GenBank/DDBJ whole genome shotgun (WGS) entry which is preliminary data.</text>
</comment>
<keyword evidence="1 2" id="KW-0728">SH3 domain</keyword>
<dbReference type="PROSITE" id="PS50002">
    <property type="entry name" value="SH3"/>
    <property type="match status" value="1"/>
</dbReference>
<evidence type="ECO:0000256" key="1">
    <source>
        <dbReference type="ARBA" id="ARBA00022443"/>
    </source>
</evidence>
<dbReference type="AlphaFoldDB" id="A0A8T0FGA1"/>
<evidence type="ECO:0000259" key="4">
    <source>
        <dbReference type="PROSITE" id="PS50010"/>
    </source>
</evidence>
<dbReference type="SUPFAM" id="SSF50044">
    <property type="entry name" value="SH3-domain"/>
    <property type="match status" value="1"/>
</dbReference>
<feature type="domain" description="DH" evidence="4">
    <location>
        <begin position="92"/>
        <end position="214"/>
    </location>
</feature>
<dbReference type="GO" id="GO:0016192">
    <property type="term" value="P:vesicle-mediated transport"/>
    <property type="evidence" value="ECO:0007669"/>
    <property type="project" value="UniProtKB-ARBA"/>
</dbReference>
<evidence type="ECO:0000313" key="5">
    <source>
        <dbReference type="EMBL" id="KAF8789425.1"/>
    </source>
</evidence>
<sequence>MITDSPVHLVKAVYNYKASNNDELCLKKGDVITVTQALEGGWWEGTLNGVTGWFPSNYVKELKTETLKPERNNAQPSSEVPLSPNLNDVKMYRGIVFQDIVDTENNHLSELQTLISNYLIPLKESNILNDMEYSYLVNNLEEVCNSSRVLLRMLEDVKGFPSEAQRIGGEFMRVSVYMKNIHLNYSSGHPKAAAVIEKHKRLEKYPALLLELLRHTPEHHVDRGDTQRAASLYRDIANTCATIRKQKEKKIKKRTGK</sequence>
<dbReference type="SMART" id="SM00326">
    <property type="entry name" value="SH3"/>
    <property type="match status" value="1"/>
</dbReference>
<dbReference type="Gene3D" id="1.20.900.10">
    <property type="entry name" value="Dbl homology (DH) domain"/>
    <property type="match status" value="2"/>
</dbReference>
<evidence type="ECO:0000313" key="6">
    <source>
        <dbReference type="Proteomes" id="UP000807504"/>
    </source>
</evidence>
<dbReference type="SMART" id="SM00325">
    <property type="entry name" value="RhoGEF"/>
    <property type="match status" value="1"/>
</dbReference>
<organism evidence="5 6">
    <name type="scientific">Argiope bruennichi</name>
    <name type="common">Wasp spider</name>
    <name type="synonym">Aranea bruennichi</name>
    <dbReference type="NCBI Taxonomy" id="94029"/>
    <lineage>
        <taxon>Eukaryota</taxon>
        <taxon>Metazoa</taxon>
        <taxon>Ecdysozoa</taxon>
        <taxon>Arthropoda</taxon>
        <taxon>Chelicerata</taxon>
        <taxon>Arachnida</taxon>
        <taxon>Araneae</taxon>
        <taxon>Araneomorphae</taxon>
        <taxon>Entelegynae</taxon>
        <taxon>Araneoidea</taxon>
        <taxon>Araneidae</taxon>
        <taxon>Argiope</taxon>
    </lineage>
</organism>
<gene>
    <name evidence="5" type="ORF">HNY73_007363</name>
</gene>
<dbReference type="Proteomes" id="UP000807504">
    <property type="component" value="Unassembled WGS sequence"/>
</dbReference>
<keyword evidence="6" id="KW-1185">Reference proteome</keyword>
<feature type="domain" description="SH3" evidence="3">
    <location>
        <begin position="5"/>
        <end position="64"/>
    </location>
</feature>
<accession>A0A8T0FGA1</accession>
<dbReference type="CDD" id="cd11877">
    <property type="entry name" value="SH3_PIX"/>
    <property type="match status" value="1"/>
</dbReference>
<dbReference type="InterPro" id="IPR036028">
    <property type="entry name" value="SH3-like_dom_sf"/>
</dbReference>
<proteinExistence type="predicted"/>
<dbReference type="SUPFAM" id="SSF48065">
    <property type="entry name" value="DBL homology domain (DH-domain)"/>
    <property type="match status" value="1"/>
</dbReference>
<reference evidence="5" key="2">
    <citation type="submission" date="2020-06" db="EMBL/GenBank/DDBJ databases">
        <authorList>
            <person name="Sheffer M."/>
        </authorList>
    </citation>
    <scope>NUCLEOTIDE SEQUENCE</scope>
</reference>
<dbReference type="GO" id="GO:0005737">
    <property type="term" value="C:cytoplasm"/>
    <property type="evidence" value="ECO:0007669"/>
    <property type="project" value="TreeGrafter"/>
</dbReference>
<dbReference type="PRINTS" id="PR00452">
    <property type="entry name" value="SH3DOMAIN"/>
</dbReference>
<dbReference type="PROSITE" id="PS50010">
    <property type="entry name" value="DH_2"/>
    <property type="match status" value="1"/>
</dbReference>
<dbReference type="PANTHER" id="PTHR46026:SF1">
    <property type="entry name" value="RHO-TYPE GUANINE NUCLEOTIDE EXCHANGE FACTOR, ISOFORM F"/>
    <property type="match status" value="1"/>
</dbReference>
<dbReference type="InterPro" id="IPR035899">
    <property type="entry name" value="DBL_dom_sf"/>
</dbReference>
<dbReference type="FunFam" id="2.30.30.40:FF:000072">
    <property type="entry name" value="Unconventional Myosin IB"/>
    <property type="match status" value="1"/>
</dbReference>
<protein>
    <submittedName>
        <fullName evidence="5">Rho guanine nucleotide exchange factor 7 like protein</fullName>
    </submittedName>
</protein>
<dbReference type="InterPro" id="IPR000219">
    <property type="entry name" value="DH_dom"/>
</dbReference>